<keyword evidence="5 9" id="KW-1133">Transmembrane helix</keyword>
<feature type="domain" description="Resistance to inhibitors of cholinesterase protein 3 N-terminal" evidence="10">
    <location>
        <begin position="197"/>
        <end position="350"/>
    </location>
</feature>
<dbReference type="GO" id="GO:0005789">
    <property type="term" value="C:endoplasmic reticulum membrane"/>
    <property type="evidence" value="ECO:0007669"/>
    <property type="project" value="UniProtKB-SubCell"/>
</dbReference>
<reference evidence="11" key="3">
    <citation type="submission" date="2025-09" db="UniProtKB">
        <authorList>
            <consortium name="Ensembl"/>
        </authorList>
    </citation>
    <scope>IDENTIFICATION</scope>
</reference>
<evidence type="ECO:0000256" key="1">
    <source>
        <dbReference type="ARBA" id="ARBA00004586"/>
    </source>
</evidence>
<organism evidence="11 12">
    <name type="scientific">Corvus moneduloides</name>
    <name type="common">New Caledonian crow</name>
    <dbReference type="NCBI Taxonomy" id="1196302"/>
    <lineage>
        <taxon>Eukaryota</taxon>
        <taxon>Metazoa</taxon>
        <taxon>Chordata</taxon>
        <taxon>Craniata</taxon>
        <taxon>Vertebrata</taxon>
        <taxon>Euteleostomi</taxon>
        <taxon>Archelosauria</taxon>
        <taxon>Archosauria</taxon>
        <taxon>Dinosauria</taxon>
        <taxon>Saurischia</taxon>
        <taxon>Theropoda</taxon>
        <taxon>Coelurosauria</taxon>
        <taxon>Aves</taxon>
        <taxon>Neognathae</taxon>
        <taxon>Neoaves</taxon>
        <taxon>Telluraves</taxon>
        <taxon>Australaves</taxon>
        <taxon>Passeriformes</taxon>
        <taxon>Corvoidea</taxon>
        <taxon>Corvidae</taxon>
        <taxon>Corvus</taxon>
    </lineage>
</organism>
<feature type="region of interest" description="Disordered" evidence="8">
    <location>
        <begin position="519"/>
        <end position="569"/>
    </location>
</feature>
<comment type="subcellular location">
    <subcellularLocation>
        <location evidence="1">Endoplasmic reticulum membrane</location>
    </subcellularLocation>
</comment>
<keyword evidence="6 9" id="KW-0472">Membrane</keyword>
<keyword evidence="12" id="KW-1185">Reference proteome</keyword>
<evidence type="ECO:0000256" key="6">
    <source>
        <dbReference type="ARBA" id="ARBA00023136"/>
    </source>
</evidence>
<dbReference type="GO" id="GO:0043005">
    <property type="term" value="C:neuron projection"/>
    <property type="evidence" value="ECO:0007669"/>
    <property type="project" value="TreeGrafter"/>
</dbReference>
<feature type="compositionally biased region" description="Basic residues" evidence="8">
    <location>
        <begin position="164"/>
        <end position="176"/>
    </location>
</feature>
<feature type="compositionally biased region" description="Acidic residues" evidence="8">
    <location>
        <begin position="525"/>
        <end position="541"/>
    </location>
</feature>
<comment type="similarity">
    <text evidence="2">Belongs to the ric-3 family.</text>
</comment>
<evidence type="ECO:0000256" key="2">
    <source>
        <dbReference type="ARBA" id="ARBA00008538"/>
    </source>
</evidence>
<evidence type="ECO:0000313" key="12">
    <source>
        <dbReference type="Proteomes" id="UP000694553"/>
    </source>
</evidence>
<gene>
    <name evidence="11" type="primary">RIC3</name>
</gene>
<feature type="compositionally biased region" description="Basic residues" evidence="8">
    <location>
        <begin position="560"/>
        <end position="569"/>
    </location>
</feature>
<evidence type="ECO:0000256" key="7">
    <source>
        <dbReference type="SAM" id="Coils"/>
    </source>
</evidence>
<feature type="coiled-coil region" evidence="7">
    <location>
        <begin position="324"/>
        <end position="351"/>
    </location>
</feature>
<reference evidence="12" key="1">
    <citation type="submission" date="2019-10" db="EMBL/GenBank/DDBJ databases">
        <title>Corvus moneduloides (New Caledonian crow) genome, bCorMon1, primary haplotype.</title>
        <authorList>
            <person name="Rutz C."/>
            <person name="Fungtammasan C."/>
            <person name="Mountcastle J."/>
            <person name="Formenti G."/>
            <person name="Chow W."/>
            <person name="Howe K."/>
            <person name="Steele M.P."/>
            <person name="Fernandes J."/>
            <person name="Gilbert M.T.P."/>
            <person name="Fedrigo O."/>
            <person name="Jarvis E.D."/>
            <person name="Gemmell N."/>
        </authorList>
    </citation>
    <scope>NUCLEOTIDE SEQUENCE [LARGE SCALE GENOMIC DNA]</scope>
</reference>
<evidence type="ECO:0000256" key="9">
    <source>
        <dbReference type="SAM" id="Phobius"/>
    </source>
</evidence>
<feature type="region of interest" description="Disordered" evidence="8">
    <location>
        <begin position="98"/>
        <end position="117"/>
    </location>
</feature>
<feature type="region of interest" description="Disordered" evidence="8">
    <location>
        <begin position="144"/>
        <end position="179"/>
    </location>
</feature>
<dbReference type="PANTHER" id="PTHR21723">
    <property type="entry name" value="RESISTANCE TO INHIBITORS OF CHOLINESTERASE PROTEIN 3 RIC3"/>
    <property type="match status" value="1"/>
</dbReference>
<dbReference type="InterPro" id="IPR026160">
    <property type="entry name" value="Ric3"/>
</dbReference>
<name>A0A8U7N8H9_CORMO</name>
<sequence>MVCTSSQRTLRRCFGIAIPIVETLVRLSFAAHPGRPATFYSPKLHSPLRFAEALLDFASLPPLGIPVLSYGLSTARPGPPLVCLLDSLGYPVNRPVPASAQGSCSPKPGSLQALEGQEGNPVSAWPCSACLRFRAFPRGQALQSQRVSKAFPSDPPRSPQAPARRLRAPAHSPRARGGRDPAMAAWTCCRVAAVSCLVLCVSLLLPRTFLPRAGGRQEPGAAPPEGKLGRFPPRMHSHAIPDSRAVPHFPRSHLTEAVAKAKAGGGGSGSTGGTGRGLVGQIIPIYGFGIFLYILYILFKLASKGRTTPAERKCPTATPGNMKRKITDYELTQLQERLRETEEAMEKLINRVGPMYDSRTQNVTTDQEKMLLQQLREITRVMKEGKLIDDISPEKEAEEAPYMADWEGYPEETYPVYDNSDCFKRKQDTILVDYPDLSQPSPEELAERMEGMEDEEYPYDETLLSDLTMGMGGQDLMQTKDEVTLISEEKSDLPCSQSAGECCRCCDDDPAVVAENAGFHSESCSEVEETSQEDLSVESENENAALEKQKVSESEETGTLRKRNTKVLD</sequence>
<evidence type="ECO:0000313" key="11">
    <source>
        <dbReference type="Ensembl" id="ENSCMUP00000030686.1"/>
    </source>
</evidence>
<dbReference type="Proteomes" id="UP000694553">
    <property type="component" value="Unassembled WGS sequence"/>
</dbReference>
<dbReference type="AlphaFoldDB" id="A0A8U7N8H9"/>
<feature type="transmembrane region" description="Helical" evidence="9">
    <location>
        <begin position="278"/>
        <end position="299"/>
    </location>
</feature>
<dbReference type="Pfam" id="PF15361">
    <property type="entry name" value="RIC3"/>
    <property type="match status" value="1"/>
</dbReference>
<accession>A0A8U7N8H9</accession>
<keyword evidence="3 9" id="KW-0812">Transmembrane</keyword>
<feature type="transmembrane region" description="Helical" evidence="9">
    <location>
        <begin position="183"/>
        <end position="205"/>
    </location>
</feature>
<dbReference type="GO" id="GO:0045202">
    <property type="term" value="C:synapse"/>
    <property type="evidence" value="ECO:0007669"/>
    <property type="project" value="GOC"/>
</dbReference>
<evidence type="ECO:0000259" key="10">
    <source>
        <dbReference type="Pfam" id="PF15361"/>
    </source>
</evidence>
<dbReference type="PANTHER" id="PTHR21723:SF3">
    <property type="entry name" value="PROTEIN RIC-3"/>
    <property type="match status" value="1"/>
</dbReference>
<dbReference type="InterPro" id="IPR032763">
    <property type="entry name" value="RIC3_N"/>
</dbReference>
<evidence type="ECO:0000256" key="3">
    <source>
        <dbReference type="ARBA" id="ARBA00022692"/>
    </source>
</evidence>
<evidence type="ECO:0000256" key="5">
    <source>
        <dbReference type="ARBA" id="ARBA00022989"/>
    </source>
</evidence>
<reference evidence="11" key="2">
    <citation type="submission" date="2025-08" db="UniProtKB">
        <authorList>
            <consortium name="Ensembl"/>
        </authorList>
    </citation>
    <scope>IDENTIFICATION</scope>
</reference>
<protein>
    <submittedName>
        <fullName evidence="11">RIC3 acetylcholine receptor chaperone</fullName>
    </submittedName>
</protein>
<evidence type="ECO:0000256" key="4">
    <source>
        <dbReference type="ARBA" id="ARBA00022824"/>
    </source>
</evidence>
<dbReference type="GO" id="GO:0034394">
    <property type="term" value="P:protein localization to cell surface"/>
    <property type="evidence" value="ECO:0007669"/>
    <property type="project" value="TreeGrafter"/>
</dbReference>
<dbReference type="GO" id="GO:0007271">
    <property type="term" value="P:synaptic transmission, cholinergic"/>
    <property type="evidence" value="ECO:0007669"/>
    <property type="project" value="TreeGrafter"/>
</dbReference>
<proteinExistence type="inferred from homology"/>
<evidence type="ECO:0000256" key="8">
    <source>
        <dbReference type="SAM" id="MobiDB-lite"/>
    </source>
</evidence>
<keyword evidence="7" id="KW-0175">Coiled coil</keyword>
<dbReference type="GO" id="GO:0043025">
    <property type="term" value="C:neuronal cell body"/>
    <property type="evidence" value="ECO:0007669"/>
    <property type="project" value="TreeGrafter"/>
</dbReference>
<dbReference type="Ensembl" id="ENSCMUT00000035973.1">
    <property type="protein sequence ID" value="ENSCMUP00000030686.1"/>
    <property type="gene ID" value="ENSCMUG00000019147.1"/>
</dbReference>
<keyword evidence="4" id="KW-0256">Endoplasmic reticulum</keyword>